<gene>
    <name evidence="1" type="ORF">ACFSCY_19890</name>
</gene>
<dbReference type="EMBL" id="JBHUCP010000014">
    <property type="protein sequence ID" value="MFD1531698.1"/>
    <property type="molecule type" value="Genomic_DNA"/>
</dbReference>
<protein>
    <submittedName>
        <fullName evidence="1">Uncharacterized protein</fullName>
    </submittedName>
</protein>
<name>A0ABW4FMX7_9PSEU</name>
<reference evidence="2" key="1">
    <citation type="journal article" date="2019" name="Int. J. Syst. Evol. Microbiol.">
        <title>The Global Catalogue of Microorganisms (GCM) 10K type strain sequencing project: providing services to taxonomists for standard genome sequencing and annotation.</title>
        <authorList>
            <consortium name="The Broad Institute Genomics Platform"/>
            <consortium name="The Broad Institute Genome Sequencing Center for Infectious Disease"/>
            <person name="Wu L."/>
            <person name="Ma J."/>
        </authorList>
    </citation>
    <scope>NUCLEOTIDE SEQUENCE [LARGE SCALE GENOMIC DNA]</scope>
    <source>
        <strain evidence="2">JCM 12165</strain>
    </source>
</reference>
<keyword evidence="2" id="KW-1185">Reference proteome</keyword>
<accession>A0ABW4FMX7</accession>
<dbReference type="RefSeq" id="WP_343979819.1">
    <property type="nucleotide sequence ID" value="NZ_BAAAJG010000011.1"/>
</dbReference>
<organism evidence="1 2">
    <name type="scientific">Pseudonocardia aurantiaca</name>
    <dbReference type="NCBI Taxonomy" id="75290"/>
    <lineage>
        <taxon>Bacteria</taxon>
        <taxon>Bacillati</taxon>
        <taxon>Actinomycetota</taxon>
        <taxon>Actinomycetes</taxon>
        <taxon>Pseudonocardiales</taxon>
        <taxon>Pseudonocardiaceae</taxon>
        <taxon>Pseudonocardia</taxon>
    </lineage>
</organism>
<dbReference type="Proteomes" id="UP001597145">
    <property type="component" value="Unassembled WGS sequence"/>
</dbReference>
<proteinExistence type="predicted"/>
<evidence type="ECO:0000313" key="1">
    <source>
        <dbReference type="EMBL" id="MFD1531698.1"/>
    </source>
</evidence>
<comment type="caution">
    <text evidence="1">The sequence shown here is derived from an EMBL/GenBank/DDBJ whole genome shotgun (WGS) entry which is preliminary data.</text>
</comment>
<sequence length="42" mass="4726">MEEAQRLIDAHEPPELLVYSVQVADTGIGTDLPPPSPRRRRD</sequence>
<evidence type="ECO:0000313" key="2">
    <source>
        <dbReference type="Proteomes" id="UP001597145"/>
    </source>
</evidence>